<evidence type="ECO:0000313" key="5">
    <source>
        <dbReference type="EMBL" id="SFG29036.1"/>
    </source>
</evidence>
<accession>A0A1I2QTS4</accession>
<dbReference type="Proteomes" id="UP000199065">
    <property type="component" value="Unassembled WGS sequence"/>
</dbReference>
<evidence type="ECO:0000259" key="4">
    <source>
        <dbReference type="Pfam" id="PF00135"/>
    </source>
</evidence>
<dbReference type="EC" id="3.1.1.-" evidence="3"/>
<gene>
    <name evidence="5" type="ORF">SAMN05660282_00510</name>
</gene>
<sequence length="424" mass="47909">MNAEDSPNVVVSTEVAAYITDPFSAAVPAWKVEKAPADSTPLEVEVVAPQGVRAGDDLPVLVYIHGGRYEGGRHTERWTSGRDLVDEGRIVQVRISYRKRLEGFLPFGDEDAHHYRGVDDCQLGLEWVQRNIESFGGDPTNVTLSGQSAGGGIALWLARRDHYRGAFRRMIIISPGYPREGIAKRSRGLRLCMGKALTRKHLRSLSPKQMRKGYQRFRTRFITDMAMGPYPFDGRELVDIPMLMTITTREFHEHPSARWFDNRKPRKTGTPQVEVPQRPRLTRITAEKVLGVQPGMASLYADDPTPAGAILSDSLIRRWAAQALEEHHGPQWLIEYDDLEHCEDLPLIFGPIESSQVTSKEAQEKVRSIALDFIRGDELSWPQYEVAQDAQKPRQALEIYLDGRSEVVTDPLRRTRLAFKSEAE</sequence>
<evidence type="ECO:0000256" key="3">
    <source>
        <dbReference type="RuleBase" id="RU361235"/>
    </source>
</evidence>
<dbReference type="SUPFAM" id="SSF53474">
    <property type="entry name" value="alpha/beta-Hydrolases"/>
    <property type="match status" value="1"/>
</dbReference>
<keyword evidence="6" id="KW-1185">Reference proteome</keyword>
<dbReference type="RefSeq" id="WP_092284089.1">
    <property type="nucleotide sequence ID" value="NZ_FOPJ01000002.1"/>
</dbReference>
<dbReference type="InterPro" id="IPR029058">
    <property type="entry name" value="AB_hydrolase_fold"/>
</dbReference>
<dbReference type="OrthoDB" id="3199405at2"/>
<organism evidence="5 6">
    <name type="scientific">Corynebacterium spheniscorum</name>
    <dbReference type="NCBI Taxonomy" id="185761"/>
    <lineage>
        <taxon>Bacteria</taxon>
        <taxon>Bacillati</taxon>
        <taxon>Actinomycetota</taxon>
        <taxon>Actinomycetes</taxon>
        <taxon>Mycobacteriales</taxon>
        <taxon>Corynebacteriaceae</taxon>
        <taxon>Corynebacterium</taxon>
    </lineage>
</organism>
<dbReference type="GO" id="GO:0016787">
    <property type="term" value="F:hydrolase activity"/>
    <property type="evidence" value="ECO:0007669"/>
    <property type="project" value="UniProtKB-KW"/>
</dbReference>
<evidence type="ECO:0000313" key="6">
    <source>
        <dbReference type="Proteomes" id="UP000199065"/>
    </source>
</evidence>
<feature type="domain" description="Carboxylesterase type B" evidence="4">
    <location>
        <begin position="42"/>
        <end position="175"/>
    </location>
</feature>
<dbReference type="AlphaFoldDB" id="A0A1I2QTS4"/>
<dbReference type="Gene3D" id="3.40.50.1820">
    <property type="entry name" value="alpha/beta hydrolase"/>
    <property type="match status" value="1"/>
</dbReference>
<reference evidence="5 6" key="1">
    <citation type="submission" date="2016-10" db="EMBL/GenBank/DDBJ databases">
        <authorList>
            <person name="de Groot N.N."/>
        </authorList>
    </citation>
    <scope>NUCLEOTIDE SEQUENCE [LARGE SCALE GENOMIC DNA]</scope>
    <source>
        <strain>J11</strain>
        <strain evidence="6">PG 39</strain>
    </source>
</reference>
<dbReference type="PROSITE" id="PS00122">
    <property type="entry name" value="CARBOXYLESTERASE_B_1"/>
    <property type="match status" value="1"/>
</dbReference>
<dbReference type="InterPro" id="IPR050309">
    <property type="entry name" value="Type-B_Carboxylest/Lipase"/>
</dbReference>
<dbReference type="PANTHER" id="PTHR11559">
    <property type="entry name" value="CARBOXYLESTERASE"/>
    <property type="match status" value="1"/>
</dbReference>
<keyword evidence="2 3" id="KW-0378">Hydrolase</keyword>
<evidence type="ECO:0000256" key="1">
    <source>
        <dbReference type="ARBA" id="ARBA00005964"/>
    </source>
</evidence>
<dbReference type="Pfam" id="PF00135">
    <property type="entry name" value="COesterase"/>
    <property type="match status" value="1"/>
</dbReference>
<protein>
    <recommendedName>
        <fullName evidence="3">Carboxylic ester hydrolase</fullName>
        <ecNumber evidence="3">3.1.1.-</ecNumber>
    </recommendedName>
</protein>
<dbReference type="EMBL" id="FOPJ01000002">
    <property type="protein sequence ID" value="SFG29036.1"/>
    <property type="molecule type" value="Genomic_DNA"/>
</dbReference>
<dbReference type="InterPro" id="IPR002018">
    <property type="entry name" value="CarbesteraseB"/>
</dbReference>
<comment type="similarity">
    <text evidence="1 3">Belongs to the type-B carboxylesterase/lipase family.</text>
</comment>
<dbReference type="STRING" id="185761.SAMN05660282_00510"/>
<evidence type="ECO:0000256" key="2">
    <source>
        <dbReference type="ARBA" id="ARBA00022801"/>
    </source>
</evidence>
<proteinExistence type="inferred from homology"/>
<name>A0A1I2QTS4_9CORY</name>
<dbReference type="InterPro" id="IPR019826">
    <property type="entry name" value="Carboxylesterase_B_AS"/>
</dbReference>